<dbReference type="PROSITE" id="PS50961">
    <property type="entry name" value="HTH_LA"/>
    <property type="match status" value="1"/>
</dbReference>
<feature type="compositionally biased region" description="Basic residues" evidence="3">
    <location>
        <begin position="260"/>
        <end position="292"/>
    </location>
</feature>
<dbReference type="SUPFAM" id="SSF46785">
    <property type="entry name" value="Winged helix' DNA-binding domain"/>
    <property type="match status" value="1"/>
</dbReference>
<keyword evidence="6" id="KW-1185">Reference proteome</keyword>
<dbReference type="EMBL" id="BLLK01000032">
    <property type="protein sequence ID" value="GFH49089.1"/>
    <property type="molecule type" value="Genomic_DNA"/>
</dbReference>
<evidence type="ECO:0000256" key="1">
    <source>
        <dbReference type="ARBA" id="ARBA00022884"/>
    </source>
</evidence>
<feature type="compositionally biased region" description="Basic and acidic residues" evidence="3">
    <location>
        <begin position="100"/>
        <end position="113"/>
    </location>
</feature>
<feature type="compositionally biased region" description="Polar residues" evidence="3">
    <location>
        <begin position="170"/>
        <end position="185"/>
    </location>
</feature>
<name>A0AAD3CNT8_9STRA</name>
<proteinExistence type="predicted"/>
<feature type="compositionally biased region" description="Basic and acidic residues" evidence="3">
    <location>
        <begin position="199"/>
        <end position="233"/>
    </location>
</feature>
<dbReference type="GO" id="GO:0003723">
    <property type="term" value="F:RNA binding"/>
    <property type="evidence" value="ECO:0007669"/>
    <property type="project" value="UniProtKB-UniRule"/>
</dbReference>
<feature type="compositionally biased region" description="Basic and acidic residues" evidence="3">
    <location>
        <begin position="133"/>
        <end position="150"/>
    </location>
</feature>
<dbReference type="GO" id="GO:0045727">
    <property type="term" value="P:positive regulation of translation"/>
    <property type="evidence" value="ECO:0007669"/>
    <property type="project" value="TreeGrafter"/>
</dbReference>
<dbReference type="InterPro" id="IPR006630">
    <property type="entry name" value="La_HTH"/>
</dbReference>
<evidence type="ECO:0000256" key="2">
    <source>
        <dbReference type="PROSITE-ProRule" id="PRU00332"/>
    </source>
</evidence>
<evidence type="ECO:0000256" key="3">
    <source>
        <dbReference type="SAM" id="MobiDB-lite"/>
    </source>
</evidence>
<dbReference type="GO" id="GO:0005829">
    <property type="term" value="C:cytosol"/>
    <property type="evidence" value="ECO:0007669"/>
    <property type="project" value="TreeGrafter"/>
</dbReference>
<feature type="domain" description="HTH La-type RNA-binding" evidence="4">
    <location>
        <begin position="303"/>
        <end position="392"/>
    </location>
</feature>
<feature type="region of interest" description="Disordered" evidence="3">
    <location>
        <begin position="23"/>
        <end position="296"/>
    </location>
</feature>
<dbReference type="Pfam" id="PF05383">
    <property type="entry name" value="La"/>
    <property type="match status" value="1"/>
</dbReference>
<feature type="compositionally biased region" description="Polar residues" evidence="3">
    <location>
        <begin position="234"/>
        <end position="247"/>
    </location>
</feature>
<dbReference type="InterPro" id="IPR036388">
    <property type="entry name" value="WH-like_DNA-bd_sf"/>
</dbReference>
<feature type="compositionally biased region" description="Low complexity" evidence="3">
    <location>
        <begin position="48"/>
        <end position="68"/>
    </location>
</feature>
<comment type="caution">
    <text evidence="5">The sequence shown here is derived from an EMBL/GenBank/DDBJ whole genome shotgun (WGS) entry which is preliminary data.</text>
</comment>
<dbReference type="GO" id="GO:0010494">
    <property type="term" value="C:cytoplasmic stress granule"/>
    <property type="evidence" value="ECO:0007669"/>
    <property type="project" value="TreeGrafter"/>
</dbReference>
<organism evidence="5 6">
    <name type="scientific">Chaetoceros tenuissimus</name>
    <dbReference type="NCBI Taxonomy" id="426638"/>
    <lineage>
        <taxon>Eukaryota</taxon>
        <taxon>Sar</taxon>
        <taxon>Stramenopiles</taxon>
        <taxon>Ochrophyta</taxon>
        <taxon>Bacillariophyta</taxon>
        <taxon>Coscinodiscophyceae</taxon>
        <taxon>Chaetocerotophycidae</taxon>
        <taxon>Chaetocerotales</taxon>
        <taxon>Chaetocerotaceae</taxon>
        <taxon>Chaetoceros</taxon>
    </lineage>
</organism>
<keyword evidence="1 2" id="KW-0694">RNA-binding</keyword>
<dbReference type="Proteomes" id="UP001054902">
    <property type="component" value="Unassembled WGS sequence"/>
</dbReference>
<protein>
    <recommendedName>
        <fullName evidence="4">HTH La-type RNA-binding domain-containing protein</fullName>
    </recommendedName>
</protein>
<evidence type="ECO:0000259" key="4">
    <source>
        <dbReference type="PROSITE" id="PS50961"/>
    </source>
</evidence>
<dbReference type="SMART" id="SM00715">
    <property type="entry name" value="LA"/>
    <property type="match status" value="1"/>
</dbReference>
<dbReference type="PANTHER" id="PTHR22792">
    <property type="entry name" value="LUPUS LA PROTEIN-RELATED"/>
    <property type="match status" value="1"/>
</dbReference>
<accession>A0AAD3CNT8</accession>
<evidence type="ECO:0000313" key="5">
    <source>
        <dbReference type="EMBL" id="GFH49089.1"/>
    </source>
</evidence>
<reference evidence="5 6" key="1">
    <citation type="journal article" date="2021" name="Sci. Rep.">
        <title>The genome of the diatom Chaetoceros tenuissimus carries an ancient integrated fragment of an extant virus.</title>
        <authorList>
            <person name="Hongo Y."/>
            <person name="Kimura K."/>
            <person name="Takaki Y."/>
            <person name="Yoshida Y."/>
            <person name="Baba S."/>
            <person name="Kobayashi G."/>
            <person name="Nagasaki K."/>
            <person name="Hano T."/>
            <person name="Tomaru Y."/>
        </authorList>
    </citation>
    <scope>NUCLEOTIDE SEQUENCE [LARGE SCALE GENOMIC DNA]</scope>
    <source>
        <strain evidence="5 6">NIES-3715</strain>
    </source>
</reference>
<dbReference type="InterPro" id="IPR036390">
    <property type="entry name" value="WH_DNA-bd_sf"/>
</dbReference>
<dbReference type="Gene3D" id="1.10.10.10">
    <property type="entry name" value="Winged helix-like DNA-binding domain superfamily/Winged helix DNA-binding domain"/>
    <property type="match status" value="1"/>
</dbReference>
<gene>
    <name evidence="5" type="ORF">CTEN210_05565</name>
</gene>
<evidence type="ECO:0000313" key="6">
    <source>
        <dbReference type="Proteomes" id="UP001054902"/>
    </source>
</evidence>
<dbReference type="PANTHER" id="PTHR22792:SF132">
    <property type="entry name" value="LA-RELATED PROTEIN 1"/>
    <property type="match status" value="1"/>
</dbReference>
<sequence>MSNSSNTVEKKKLSFAEMAAAGTSITVSKMPIVQENHVKPTTTHKSSNDSNATDSTDGNSTSSISSSSLPSREQKSSKTQVPTSVPKPASTPAKNPWKIDVVKKELEDSKGLGKDAPTPAESKDMKPVTVEIFDEKVTSSDKKEKSEIRAKANKNATGPTKNNGKKNRVSGPNTEAPQRQGTSSSGDKEKKKPSQSRDAGNKEKDGAKKKETSSQADGSKKQSTEDRKHKSEDIPTSTGQNNNQRGKSNQKKSGAASGNNHKKFSNQNKKSTKTNTKKKQNKHKSKSQKKKNQINNAMYIPSPKELAAFKKAAIKQIEYFFSTDELVKNIYMRKQMDVEGYLPAAVVFNFPSVLSYCVPYYDLLEELKSSDVVEVDTENECLRLKGGEEVYKKWLFPSADGTLGCPKWLIPKIEQEDREEKKEAEISVEKVFDETRANEEVES</sequence>
<dbReference type="AlphaFoldDB" id="A0AAD3CNT8"/>
<dbReference type="InterPro" id="IPR045180">
    <property type="entry name" value="La_dom_prot"/>
</dbReference>